<dbReference type="AlphaFoldDB" id="A0AAJ0X9D1"/>
<dbReference type="EC" id="2.6.1.-" evidence="3"/>
<evidence type="ECO:0000256" key="1">
    <source>
        <dbReference type="ARBA" id="ARBA00001933"/>
    </source>
</evidence>
<reference evidence="6" key="1">
    <citation type="submission" date="2017-08" db="EMBL/GenBank/DDBJ databases">
        <authorList>
            <person name="Imhoff J.F."/>
            <person name="Rahn T."/>
            <person name="Kuenzel S."/>
            <person name="Neulinger S.C."/>
        </authorList>
    </citation>
    <scope>NUCLEOTIDE SEQUENCE</scope>
    <source>
        <strain evidence="6">DSM 11080</strain>
    </source>
</reference>
<dbReference type="SUPFAM" id="SSF53383">
    <property type="entry name" value="PLP-dependent transferases"/>
    <property type="match status" value="1"/>
</dbReference>
<dbReference type="Gene3D" id="3.40.640.10">
    <property type="entry name" value="Type I PLP-dependent aspartate aminotransferase-like (Major domain)"/>
    <property type="match status" value="1"/>
</dbReference>
<comment type="similarity">
    <text evidence="3">Belongs to the class-I pyridoxal-phosphate-dependent aminotransferase family.</text>
</comment>
<protein>
    <recommendedName>
        <fullName evidence="3">Aminotransferase</fullName>
        <ecNumber evidence="3">2.6.1.-</ecNumber>
    </recommendedName>
</protein>
<dbReference type="CDD" id="cd00609">
    <property type="entry name" value="AAT_like"/>
    <property type="match status" value="1"/>
</dbReference>
<dbReference type="Proteomes" id="UP001296776">
    <property type="component" value="Unassembled WGS sequence"/>
</dbReference>
<keyword evidence="7" id="KW-1185">Reference proteome</keyword>
<gene>
    <name evidence="6" type="ORF">CKO40_05060</name>
</gene>
<dbReference type="InterPro" id="IPR004839">
    <property type="entry name" value="Aminotransferase_I/II_large"/>
</dbReference>
<comment type="caution">
    <text evidence="6">The sequence shown here is derived from an EMBL/GenBank/DDBJ whole genome shotgun (WGS) entry which is preliminary data.</text>
</comment>
<accession>A0AAJ0X9D1</accession>
<evidence type="ECO:0000313" key="6">
    <source>
        <dbReference type="EMBL" id="MBK1703925.1"/>
    </source>
</evidence>
<evidence type="ECO:0000313" key="7">
    <source>
        <dbReference type="Proteomes" id="UP001296776"/>
    </source>
</evidence>
<dbReference type="PANTHER" id="PTHR42885">
    <property type="entry name" value="HISTIDINOL-PHOSPHATE AMINOTRANSFERASE-RELATED"/>
    <property type="match status" value="1"/>
</dbReference>
<feature type="region of interest" description="Disordered" evidence="4">
    <location>
        <begin position="1"/>
        <end position="20"/>
    </location>
</feature>
<dbReference type="InterPro" id="IPR015424">
    <property type="entry name" value="PyrdxlP-dep_Trfase"/>
</dbReference>
<name>A0AAJ0X9D1_9GAMM</name>
<dbReference type="InterPro" id="IPR015421">
    <property type="entry name" value="PyrdxlP-dep_Trfase_major"/>
</dbReference>
<dbReference type="InterPro" id="IPR004838">
    <property type="entry name" value="NHTrfase_class1_PyrdxlP-BS"/>
</dbReference>
<feature type="domain" description="Aminotransferase class I/classII large" evidence="5">
    <location>
        <begin position="23"/>
        <end position="375"/>
    </location>
</feature>
<dbReference type="EMBL" id="NRSJ01000006">
    <property type="protein sequence ID" value="MBK1703925.1"/>
    <property type="molecule type" value="Genomic_DNA"/>
</dbReference>
<dbReference type="PANTHER" id="PTHR42885:SF1">
    <property type="entry name" value="THREONINE-PHOSPHATE DECARBOXYLASE"/>
    <property type="match status" value="1"/>
</dbReference>
<dbReference type="GO" id="GO:0030170">
    <property type="term" value="F:pyridoxal phosphate binding"/>
    <property type="evidence" value="ECO:0007669"/>
    <property type="project" value="InterPro"/>
</dbReference>
<evidence type="ECO:0000256" key="2">
    <source>
        <dbReference type="ARBA" id="ARBA00022898"/>
    </source>
</evidence>
<dbReference type="GO" id="GO:0008483">
    <property type="term" value="F:transaminase activity"/>
    <property type="evidence" value="ECO:0007669"/>
    <property type="project" value="UniProtKB-KW"/>
</dbReference>
<dbReference type="Pfam" id="PF00155">
    <property type="entry name" value="Aminotran_1_2"/>
    <property type="match status" value="1"/>
</dbReference>
<evidence type="ECO:0000259" key="5">
    <source>
        <dbReference type="Pfam" id="PF00155"/>
    </source>
</evidence>
<dbReference type="InterPro" id="IPR015422">
    <property type="entry name" value="PyrdxlP-dep_Trfase_small"/>
</dbReference>
<organism evidence="6 7">
    <name type="scientific">Halochromatium glycolicum</name>
    <dbReference type="NCBI Taxonomy" id="85075"/>
    <lineage>
        <taxon>Bacteria</taxon>
        <taxon>Pseudomonadati</taxon>
        <taxon>Pseudomonadota</taxon>
        <taxon>Gammaproteobacteria</taxon>
        <taxon>Chromatiales</taxon>
        <taxon>Chromatiaceae</taxon>
        <taxon>Halochromatium</taxon>
    </lineage>
</organism>
<dbReference type="RefSeq" id="WP_200345103.1">
    <property type="nucleotide sequence ID" value="NZ_NRSJ01000006.1"/>
</dbReference>
<keyword evidence="2" id="KW-0663">Pyridoxal phosphate</keyword>
<evidence type="ECO:0000256" key="3">
    <source>
        <dbReference type="RuleBase" id="RU000481"/>
    </source>
</evidence>
<comment type="cofactor">
    <cofactor evidence="1 3">
        <name>pyridoxal 5'-phosphate</name>
        <dbReference type="ChEBI" id="CHEBI:597326"/>
    </cofactor>
</comment>
<keyword evidence="3" id="KW-0032">Aminotransferase</keyword>
<sequence>MTDRHGGNLERLSSMSGRPPQTLLDFSANINPLGMPAAAREALIDGIDALGHYPDPNCTALRQAIAAHHDIDPALIVAGNGAEQLIWWLPRLVHPRRVLITAPCYVDYRRAADVWGVPVQVLELKAEHGFRLDPERLAVAARPGDLVWVGQPNNPTGMLVEPDALEQVVRHRPDVDWAIDEAFIDFVEAVTTATAQRPANRPGADSFIELVDAVTTAAAWRLPNLIVLRSMTKFYALAGLRLGYAVLSADRADALAQLLPDWSVNRLASAAGVAVLAEPERSAFAERTRVSVRMQRQWLAQVLRGLGLPVIDGQANYLLLRLPEPLPTATVIAERLLTQSGIAVRVCDNYAGLDERYLRIAVRTADENQRLVGALQSVLGGECSLRE</sequence>
<keyword evidence="3" id="KW-0808">Transferase</keyword>
<dbReference type="Gene3D" id="3.90.1150.10">
    <property type="entry name" value="Aspartate Aminotransferase, domain 1"/>
    <property type="match status" value="1"/>
</dbReference>
<dbReference type="PROSITE" id="PS00105">
    <property type="entry name" value="AA_TRANSFER_CLASS_1"/>
    <property type="match status" value="1"/>
</dbReference>
<reference evidence="6" key="2">
    <citation type="journal article" date="2020" name="Microorganisms">
        <title>Osmotic Adaptation and Compatible Solute Biosynthesis of Phototrophic Bacteria as Revealed from Genome Analyses.</title>
        <authorList>
            <person name="Imhoff J.F."/>
            <person name="Rahn T."/>
            <person name="Kunzel S."/>
            <person name="Keller A."/>
            <person name="Neulinger S.C."/>
        </authorList>
    </citation>
    <scope>NUCLEOTIDE SEQUENCE</scope>
    <source>
        <strain evidence="6">DSM 11080</strain>
    </source>
</reference>
<evidence type="ECO:0000256" key="4">
    <source>
        <dbReference type="SAM" id="MobiDB-lite"/>
    </source>
</evidence>
<proteinExistence type="inferred from homology"/>